<dbReference type="PANTHER" id="PTHR40237:SF1">
    <property type="entry name" value="LD44813P"/>
    <property type="match status" value="1"/>
</dbReference>
<accession>A0ABR1G9B2</accession>
<proteinExistence type="predicted"/>
<evidence type="ECO:0000313" key="2">
    <source>
        <dbReference type="Proteomes" id="UP001363151"/>
    </source>
</evidence>
<evidence type="ECO:0000313" key="1">
    <source>
        <dbReference type="EMBL" id="KAK7249912.1"/>
    </source>
</evidence>
<evidence type="ECO:0008006" key="3">
    <source>
        <dbReference type="Google" id="ProtNLM"/>
    </source>
</evidence>
<organism evidence="1 2">
    <name type="scientific">Aureococcus anophagefferens</name>
    <name type="common">Harmful bloom alga</name>
    <dbReference type="NCBI Taxonomy" id="44056"/>
    <lineage>
        <taxon>Eukaryota</taxon>
        <taxon>Sar</taxon>
        <taxon>Stramenopiles</taxon>
        <taxon>Ochrophyta</taxon>
        <taxon>Pelagophyceae</taxon>
        <taxon>Pelagomonadales</taxon>
        <taxon>Pelagomonadaceae</taxon>
        <taxon>Aureococcus</taxon>
    </lineage>
</organism>
<reference evidence="1 2" key="1">
    <citation type="submission" date="2024-03" db="EMBL/GenBank/DDBJ databases">
        <title>Aureococcus anophagefferens CCMP1851 and Kratosvirus quantuckense: Draft genome of a second virus-susceptible host strain in the model system.</title>
        <authorList>
            <person name="Chase E."/>
            <person name="Truchon A.R."/>
            <person name="Schepens W."/>
            <person name="Wilhelm S.W."/>
        </authorList>
    </citation>
    <scope>NUCLEOTIDE SEQUENCE [LARGE SCALE GENOMIC DNA]</scope>
    <source>
        <strain evidence="1 2">CCMP1851</strain>
    </source>
</reference>
<protein>
    <recommendedName>
        <fullName evidence="3">RING-type domain-containing protein</fullName>
    </recommendedName>
</protein>
<keyword evidence="2" id="KW-1185">Reference proteome</keyword>
<comment type="caution">
    <text evidence="1">The sequence shown here is derived from an EMBL/GenBank/DDBJ whole genome shotgun (WGS) entry which is preliminary data.</text>
</comment>
<dbReference type="EMBL" id="JBBJCI010000039">
    <property type="protein sequence ID" value="KAK7249912.1"/>
    <property type="molecule type" value="Genomic_DNA"/>
</dbReference>
<dbReference type="Proteomes" id="UP001363151">
    <property type="component" value="Unassembled WGS sequence"/>
</dbReference>
<dbReference type="SUPFAM" id="SSF57850">
    <property type="entry name" value="RING/U-box"/>
    <property type="match status" value="1"/>
</dbReference>
<sequence>MASFAATEQAAFVLPDAADVLESATPALTSVRVVVTPHRCVKVILHYQAGYPTTAAVVEVRNPAYPPPLLKKILAAAEDAGAAAAEGAGARAVAAAAARLCERRGGGMAGANPAKGVAAKGEDGRDAVEFSVTVPADYPAAGVELAVRASDFPRPLVDVQLAQALVDDFAARLPEETCQCCGARVLPEDPACPAAAGDEPTRALCGHWFHYACLEKALTGPPFALSCGACDRRVWHPAWPDAAKLKEAWHARERRTHEADMCADLFLDPRANRRAP</sequence>
<name>A0ABR1G9B2_AURAN</name>
<gene>
    <name evidence="1" type="ORF">SO694_00005370</name>
</gene>
<dbReference type="PANTHER" id="PTHR40237">
    <property type="entry name" value="LD44813P"/>
    <property type="match status" value="1"/>
</dbReference>